<feature type="domain" description="Bacterial sugar transferase" evidence="8">
    <location>
        <begin position="28"/>
        <end position="207"/>
    </location>
</feature>
<evidence type="ECO:0000256" key="7">
    <source>
        <dbReference type="SAM" id="Phobius"/>
    </source>
</evidence>
<dbReference type="NCBIfam" id="TIGR03025">
    <property type="entry name" value="EPS_sugtrans"/>
    <property type="match status" value="1"/>
</dbReference>
<organism evidence="9 10">
    <name type="scientific">Enterococcus asini ATCC 700915</name>
    <dbReference type="NCBI Taxonomy" id="1158606"/>
    <lineage>
        <taxon>Bacteria</taxon>
        <taxon>Bacillati</taxon>
        <taxon>Bacillota</taxon>
        <taxon>Bacilli</taxon>
        <taxon>Lactobacillales</taxon>
        <taxon>Enterococcaceae</taxon>
        <taxon>Enterococcus</taxon>
    </lineage>
</organism>
<evidence type="ECO:0000256" key="5">
    <source>
        <dbReference type="ARBA" id="ARBA00022989"/>
    </source>
</evidence>
<dbReference type="GO" id="GO:0016020">
    <property type="term" value="C:membrane"/>
    <property type="evidence" value="ECO:0007669"/>
    <property type="project" value="UniProtKB-SubCell"/>
</dbReference>
<name>R2S0L8_9ENTE</name>
<dbReference type="EMBL" id="AJAP01000013">
    <property type="protein sequence ID" value="EOH86361.1"/>
    <property type="molecule type" value="Genomic_DNA"/>
</dbReference>
<dbReference type="GO" id="GO:0016780">
    <property type="term" value="F:phosphotransferase activity, for other substituted phosphate groups"/>
    <property type="evidence" value="ECO:0007669"/>
    <property type="project" value="TreeGrafter"/>
</dbReference>
<comment type="caution">
    <text evidence="9">The sequence shown here is derived from an EMBL/GenBank/DDBJ whole genome shotgun (WGS) entry which is preliminary data.</text>
</comment>
<evidence type="ECO:0000313" key="9">
    <source>
        <dbReference type="EMBL" id="EOH86361.1"/>
    </source>
</evidence>
<dbReference type="Pfam" id="PF02397">
    <property type="entry name" value="Bac_transf"/>
    <property type="match status" value="1"/>
</dbReference>
<keyword evidence="4 7" id="KW-0812">Transmembrane</keyword>
<comment type="subcellular location">
    <subcellularLocation>
        <location evidence="1">Membrane</location>
        <topology evidence="1">Multi-pass membrane protein</topology>
    </subcellularLocation>
</comment>
<dbReference type="STRING" id="57732.RU94_GL001571"/>
<evidence type="ECO:0000256" key="2">
    <source>
        <dbReference type="ARBA" id="ARBA00006464"/>
    </source>
</evidence>
<dbReference type="InterPro" id="IPR003362">
    <property type="entry name" value="Bact_transf"/>
</dbReference>
<gene>
    <name evidence="9" type="ORF">UAS_01613</name>
</gene>
<evidence type="ECO:0000259" key="8">
    <source>
        <dbReference type="Pfam" id="PF02397"/>
    </source>
</evidence>
<reference evidence="9 10" key="1">
    <citation type="submission" date="2013-02" db="EMBL/GenBank/DDBJ databases">
        <title>The Genome Sequence of Enterococcus asini ATCC_700915.</title>
        <authorList>
            <consortium name="The Broad Institute Genome Sequencing Platform"/>
            <consortium name="The Broad Institute Genome Sequencing Center for Infectious Disease"/>
            <person name="Earl A.M."/>
            <person name="Gilmore M.S."/>
            <person name="Lebreton F."/>
            <person name="Walker B."/>
            <person name="Young S.K."/>
            <person name="Zeng Q."/>
            <person name="Gargeya S."/>
            <person name="Fitzgerald M."/>
            <person name="Haas B."/>
            <person name="Abouelleil A."/>
            <person name="Alvarado L."/>
            <person name="Arachchi H.M."/>
            <person name="Berlin A.M."/>
            <person name="Chapman S.B."/>
            <person name="Dewar J."/>
            <person name="Goldberg J."/>
            <person name="Griggs A."/>
            <person name="Gujja S."/>
            <person name="Hansen M."/>
            <person name="Howarth C."/>
            <person name="Imamovic A."/>
            <person name="Larimer J."/>
            <person name="McCowan C."/>
            <person name="Murphy C."/>
            <person name="Neiman D."/>
            <person name="Pearson M."/>
            <person name="Priest M."/>
            <person name="Roberts A."/>
            <person name="Saif S."/>
            <person name="Shea T."/>
            <person name="Sisk P."/>
            <person name="Sykes S."/>
            <person name="Wortman J."/>
            <person name="Nusbaum C."/>
            <person name="Birren B."/>
        </authorList>
    </citation>
    <scope>NUCLEOTIDE SEQUENCE [LARGE SCALE GENOMIC DNA]</scope>
    <source>
        <strain evidence="9 10">ATCC 700915</strain>
    </source>
</reference>
<evidence type="ECO:0000256" key="4">
    <source>
        <dbReference type="ARBA" id="ARBA00022692"/>
    </source>
</evidence>
<feature type="transmembrane region" description="Helical" evidence="7">
    <location>
        <begin position="33"/>
        <end position="56"/>
    </location>
</feature>
<dbReference type="PANTHER" id="PTHR30576:SF0">
    <property type="entry name" value="UNDECAPRENYL-PHOSPHATE N-ACETYLGALACTOSAMINYL 1-PHOSPHATE TRANSFERASE-RELATED"/>
    <property type="match status" value="1"/>
</dbReference>
<dbReference type="PANTHER" id="PTHR30576">
    <property type="entry name" value="COLANIC BIOSYNTHESIS UDP-GLUCOSE LIPID CARRIER TRANSFERASE"/>
    <property type="match status" value="1"/>
</dbReference>
<evidence type="ECO:0000256" key="1">
    <source>
        <dbReference type="ARBA" id="ARBA00004141"/>
    </source>
</evidence>
<evidence type="ECO:0000313" key="10">
    <source>
        <dbReference type="Proteomes" id="UP000013777"/>
    </source>
</evidence>
<keyword evidence="5 7" id="KW-1133">Transmembrane helix</keyword>
<dbReference type="Proteomes" id="UP000013777">
    <property type="component" value="Unassembled WGS sequence"/>
</dbReference>
<accession>R2S0L8</accession>
<dbReference type="RefSeq" id="WP_010754249.1">
    <property type="nucleotide sequence ID" value="NZ_ASVU01000001.1"/>
</dbReference>
<protein>
    <submittedName>
        <fullName evidence="9">Exopolysaccharide biosynthesis polyprenyl glycosylphosphotransferase</fullName>
    </submittedName>
</protein>
<keyword evidence="6 7" id="KW-0472">Membrane</keyword>
<comment type="similarity">
    <text evidence="2">Belongs to the bacterial sugar transferase family.</text>
</comment>
<evidence type="ECO:0000256" key="3">
    <source>
        <dbReference type="ARBA" id="ARBA00022679"/>
    </source>
</evidence>
<sequence length="213" mass="24119">MEERIDLMKMNDSYRLNNQENGLSSTLKRGFDIVFSIIGLVPATPIVLVTTLAIMVESPGNPFYLQKRLGLLGIEFKVIKLRSMRLDAEKNGAKWADKNDDRITKVGHFIRKTRIDELPQLINVLKGDMSIIGPRPERKVFVDEFSKEIPNFPKRMEVKPGLTGWAQVNGGYDISPEEKLELDLYYIKNKSLKMDLAILLKTVGIVLTGEGAR</sequence>
<keyword evidence="10" id="KW-1185">Reference proteome</keyword>
<dbReference type="eggNOG" id="COG2148">
    <property type="taxonomic scope" value="Bacteria"/>
</dbReference>
<dbReference type="GeneID" id="78365151"/>
<proteinExistence type="inferred from homology"/>
<dbReference type="PATRIC" id="fig|1158606.3.peg.1569"/>
<dbReference type="HOGENOM" id="CLU_024920_1_2_9"/>
<evidence type="ECO:0000256" key="6">
    <source>
        <dbReference type="ARBA" id="ARBA00023136"/>
    </source>
</evidence>
<keyword evidence="3 9" id="KW-0808">Transferase</keyword>
<dbReference type="InterPro" id="IPR017475">
    <property type="entry name" value="EPS_sugar_tfrase"/>
</dbReference>
<dbReference type="AlphaFoldDB" id="R2S0L8"/>